<dbReference type="EMBL" id="ML996097">
    <property type="protein sequence ID" value="KAF2741483.1"/>
    <property type="molecule type" value="Genomic_DNA"/>
</dbReference>
<dbReference type="GO" id="GO:0005737">
    <property type="term" value="C:cytoplasm"/>
    <property type="evidence" value="ECO:0007669"/>
    <property type="project" value="UniProtKB-SubCell"/>
</dbReference>
<dbReference type="PROSITE" id="PS00678">
    <property type="entry name" value="WD_REPEATS_1"/>
    <property type="match status" value="2"/>
</dbReference>
<dbReference type="GO" id="GO:0030488">
    <property type="term" value="P:tRNA methylation"/>
    <property type="evidence" value="ECO:0007669"/>
    <property type="project" value="TreeGrafter"/>
</dbReference>
<sequence>MSLALCHENIRVPITALAPCGPLFLAAEGPFLSFFESVHYKLLATARIFKSHVIHGIVVEYRSFSDVAVVVWGGPWIRAFHFDCAAFNTSSAFSVVPVVFSAPVKASDWILDLSLYREKPDGAFNSALVCAAVTAHNALLEVKIGRSGFPKLTLTELTSSSRSILYSAHSVWESFDRILVAAGTAFGEIILWSWERKPTAESCHRVHHVFLGHEGSVFGVQISQELLLEPSKEPRRLLASCSDDRTIRVWDISKLSAGADTEKALDETHDKERTHHTGFSNSCLDPPPTRSHCLAVGWGHLSRVWAVTFLDHEYFQSLGFFILSSGEDATSRIWALVPNPDRPNIDTDIASYTLRLMDTAEYHSGKNIWAATVTSLHPDGFVGIVTGGADGKITERMSLLSSPDRVKKSGRMVEEFSIEDIYSMASPIVKSLSHVLDNAGGCRPSTKADFFRSYAFLNESSFLLTTNSGRIYLETIASDKHVFERQNLSTSVLIDQMDELSGHSVCTGAPGLEAVFVAGSTGSIHIYWKSSLHKLHTLPGKIGSMFATSAFVEPNNNTTALLVTVQGLSHAKLLSIAIGTGQPRVTRTVNVAVSEILTGPIITSLDYIGSVQGETDYILLGFRRGSIAIYKVPRVTAETVYEEVPATLVRIIEQAHGKETVTAIKWQVSSLRPSDLKPTSGHMYSVGRDGCVTDHHIDFAQGSVTLVNRCSLPIGPNLEGLYIGNTHMGVYGFSKTRFVVYDMTNEEEVMGVDTGGSHRSWKYQQQPSTDGGGTIVWTRASTMHIFSQVARSYRAIRPGRHGREIKAVAACTNDESEFTKRLVATGAEDTDIRLFECWEGNFVGCKTLRKHTTGIQHLQWSADGEYLFSSGGCEEFYVWRVRTSGAQGVVGFHVVCESICEPQSEHSDLRIMTFEAFEFYNRKDKWVIAMVFSDSTIRIHSYDPTAAQKWQTLSKGTYFTSCLTQCTFITPIAILTTGTDGHAVLWPLSSSTHRPHQSDPRPPDTLDWKQPNRIHQSTSKTLASHSICIGWTLIVSGGDDSSLSFLVINHTSLSSPVIHAPTILVRAHASAVTACIVLQRVSKTLVVTAGNDQWVRLWDVQIRGIETRTRDEDMLTVKRVCKMKTSVADVSSMCVIENTSEGARVLVCGVGMELIRIEEPHSGPPVPRMVLPAAPQKRELVPYVRPTKKLWP</sequence>
<dbReference type="InterPro" id="IPR001680">
    <property type="entry name" value="WD40_rpt"/>
</dbReference>
<dbReference type="SMART" id="SM00320">
    <property type="entry name" value="WD40"/>
    <property type="match status" value="5"/>
</dbReference>
<keyword evidence="5" id="KW-0677">Repeat</keyword>
<keyword evidence="4" id="KW-0819">tRNA processing</keyword>
<evidence type="ECO:0000313" key="10">
    <source>
        <dbReference type="Proteomes" id="UP000799444"/>
    </source>
</evidence>
<organism evidence="9 10">
    <name type="scientific">Polyplosphaeria fusca</name>
    <dbReference type="NCBI Taxonomy" id="682080"/>
    <lineage>
        <taxon>Eukaryota</taxon>
        <taxon>Fungi</taxon>
        <taxon>Dikarya</taxon>
        <taxon>Ascomycota</taxon>
        <taxon>Pezizomycotina</taxon>
        <taxon>Dothideomycetes</taxon>
        <taxon>Pleosporomycetidae</taxon>
        <taxon>Pleosporales</taxon>
        <taxon>Tetraplosphaeriaceae</taxon>
        <taxon>Polyplosphaeria</taxon>
    </lineage>
</organism>
<evidence type="ECO:0000256" key="2">
    <source>
        <dbReference type="ARBA" id="ARBA00022490"/>
    </source>
</evidence>
<dbReference type="PANTHER" id="PTHR14344:SF3">
    <property type="entry name" value="WD REPEAT-CONTAINING PROTEIN 6"/>
    <property type="match status" value="1"/>
</dbReference>
<keyword evidence="3 7" id="KW-0853">WD repeat</keyword>
<dbReference type="Pfam" id="PF00400">
    <property type="entry name" value="WD40"/>
    <property type="match status" value="2"/>
</dbReference>
<dbReference type="InterPro" id="IPR015943">
    <property type="entry name" value="WD40/YVTN_repeat-like_dom_sf"/>
</dbReference>
<evidence type="ECO:0000256" key="6">
    <source>
        <dbReference type="ARBA" id="ARBA00038255"/>
    </source>
</evidence>
<reference evidence="9" key="1">
    <citation type="journal article" date="2020" name="Stud. Mycol.">
        <title>101 Dothideomycetes genomes: a test case for predicting lifestyles and emergence of pathogens.</title>
        <authorList>
            <person name="Haridas S."/>
            <person name="Albert R."/>
            <person name="Binder M."/>
            <person name="Bloem J."/>
            <person name="Labutti K."/>
            <person name="Salamov A."/>
            <person name="Andreopoulos B."/>
            <person name="Baker S."/>
            <person name="Barry K."/>
            <person name="Bills G."/>
            <person name="Bluhm B."/>
            <person name="Cannon C."/>
            <person name="Castanera R."/>
            <person name="Culley D."/>
            <person name="Daum C."/>
            <person name="Ezra D."/>
            <person name="Gonzalez J."/>
            <person name="Henrissat B."/>
            <person name="Kuo A."/>
            <person name="Liang C."/>
            <person name="Lipzen A."/>
            <person name="Lutzoni F."/>
            <person name="Magnuson J."/>
            <person name="Mondo S."/>
            <person name="Nolan M."/>
            <person name="Ohm R."/>
            <person name="Pangilinan J."/>
            <person name="Park H.-J."/>
            <person name="Ramirez L."/>
            <person name="Alfaro M."/>
            <person name="Sun H."/>
            <person name="Tritt A."/>
            <person name="Yoshinaga Y."/>
            <person name="Zwiers L.-H."/>
            <person name="Turgeon B."/>
            <person name="Goodwin S."/>
            <person name="Spatafora J."/>
            <person name="Crous P."/>
            <person name="Grigoriev I."/>
        </authorList>
    </citation>
    <scope>NUCLEOTIDE SEQUENCE</scope>
    <source>
        <strain evidence="9">CBS 125425</strain>
    </source>
</reference>
<dbReference type="InterPro" id="IPR036322">
    <property type="entry name" value="WD40_repeat_dom_sf"/>
</dbReference>
<dbReference type="PANTHER" id="PTHR14344">
    <property type="entry name" value="WD REPEAT PROTEIN"/>
    <property type="match status" value="1"/>
</dbReference>
<comment type="caution">
    <text evidence="9">The sequence shown here is derived from an EMBL/GenBank/DDBJ whole genome shotgun (WGS) entry which is preliminary data.</text>
</comment>
<feature type="region of interest" description="Disordered" evidence="8">
    <location>
        <begin position="990"/>
        <end position="1011"/>
    </location>
</feature>
<dbReference type="InterPro" id="IPR019775">
    <property type="entry name" value="WD40_repeat_CS"/>
</dbReference>
<evidence type="ECO:0000256" key="3">
    <source>
        <dbReference type="ARBA" id="ARBA00022574"/>
    </source>
</evidence>
<protein>
    <recommendedName>
        <fullName evidence="11">WD40 repeat-like protein</fullName>
    </recommendedName>
</protein>
<evidence type="ECO:0000256" key="1">
    <source>
        <dbReference type="ARBA" id="ARBA00004496"/>
    </source>
</evidence>
<evidence type="ECO:0000256" key="4">
    <source>
        <dbReference type="ARBA" id="ARBA00022694"/>
    </source>
</evidence>
<dbReference type="AlphaFoldDB" id="A0A9P4R946"/>
<evidence type="ECO:0000256" key="7">
    <source>
        <dbReference type="PROSITE-ProRule" id="PRU00221"/>
    </source>
</evidence>
<proteinExistence type="inferred from homology"/>
<feature type="compositionally biased region" description="Basic and acidic residues" evidence="8">
    <location>
        <begin position="996"/>
        <end position="1007"/>
    </location>
</feature>
<feature type="repeat" description="WD" evidence="7">
    <location>
        <begin position="1065"/>
        <end position="1101"/>
    </location>
</feature>
<evidence type="ECO:0000256" key="8">
    <source>
        <dbReference type="SAM" id="MobiDB-lite"/>
    </source>
</evidence>
<dbReference type="OrthoDB" id="5594999at2759"/>
<dbReference type="InterPro" id="IPR051973">
    <property type="entry name" value="tRNA_Anticodon_Mtase-Reg"/>
</dbReference>
<feature type="repeat" description="WD" evidence="7">
    <location>
        <begin position="848"/>
        <end position="889"/>
    </location>
</feature>
<dbReference type="SUPFAM" id="SSF50978">
    <property type="entry name" value="WD40 repeat-like"/>
    <property type="match status" value="2"/>
</dbReference>
<keyword evidence="2" id="KW-0963">Cytoplasm</keyword>
<dbReference type="PROSITE" id="PS50082">
    <property type="entry name" value="WD_REPEATS_2"/>
    <property type="match status" value="3"/>
</dbReference>
<evidence type="ECO:0000313" key="9">
    <source>
        <dbReference type="EMBL" id="KAF2741483.1"/>
    </source>
</evidence>
<evidence type="ECO:0000256" key="5">
    <source>
        <dbReference type="ARBA" id="ARBA00022737"/>
    </source>
</evidence>
<gene>
    <name evidence="9" type="ORF">EJ04DRAFT_539577</name>
</gene>
<dbReference type="Gene3D" id="2.130.10.10">
    <property type="entry name" value="YVTN repeat-like/Quinoprotein amine dehydrogenase"/>
    <property type="match status" value="3"/>
</dbReference>
<evidence type="ECO:0008006" key="11">
    <source>
        <dbReference type="Google" id="ProtNLM"/>
    </source>
</evidence>
<feature type="repeat" description="WD" evidence="7">
    <location>
        <begin position="210"/>
        <end position="253"/>
    </location>
</feature>
<keyword evidence="10" id="KW-1185">Reference proteome</keyword>
<accession>A0A9P4R946</accession>
<comment type="subcellular location">
    <subcellularLocation>
        <location evidence="1">Cytoplasm</location>
    </subcellularLocation>
</comment>
<dbReference type="Proteomes" id="UP000799444">
    <property type="component" value="Unassembled WGS sequence"/>
</dbReference>
<name>A0A9P4R946_9PLEO</name>
<comment type="similarity">
    <text evidence="6">Belongs to the WD repeat WDR6 family.</text>
</comment>